<organism evidence="1 2">
    <name type="scientific">Rhizobium johnstonii (strain DSM 114642 / LMG 32736 / 3841)</name>
    <name type="common">Rhizobium leguminosarum bv. viciae</name>
    <dbReference type="NCBI Taxonomy" id="216596"/>
    <lineage>
        <taxon>Bacteria</taxon>
        <taxon>Pseudomonadati</taxon>
        <taxon>Pseudomonadota</taxon>
        <taxon>Alphaproteobacteria</taxon>
        <taxon>Hyphomicrobiales</taxon>
        <taxon>Rhizobiaceae</taxon>
        <taxon>Rhizobium/Agrobacterium group</taxon>
        <taxon>Rhizobium</taxon>
        <taxon>Rhizobium johnstonii</taxon>
    </lineage>
</organism>
<dbReference type="AlphaFoldDB" id="Q1M9J9"/>
<accession>Q1M9J9</accession>
<dbReference type="HOGENOM" id="CLU_914908_0_0_5"/>
<dbReference type="Proteomes" id="UP000006575">
    <property type="component" value="Plasmid pRL8"/>
</dbReference>
<dbReference type="EnsemblBacteria" id="CAK02807">
    <property type="protein sequence ID" value="CAK02807"/>
    <property type="gene ID" value="pRL80007"/>
</dbReference>
<name>Q1M9J9_RHIJ3</name>
<dbReference type="EMBL" id="AM236082">
    <property type="protein sequence ID" value="CAK02807.1"/>
    <property type="molecule type" value="Genomic_DNA"/>
</dbReference>
<evidence type="ECO:0000313" key="2">
    <source>
        <dbReference type="Proteomes" id="UP000006575"/>
    </source>
</evidence>
<geneLocation type="plasmid" evidence="1 2">
    <name>pRL8</name>
</geneLocation>
<reference evidence="1 2" key="1">
    <citation type="journal article" date="2006" name="Genome Biol.">
        <title>The genome of Rhizobium leguminosarum has recognizable core and accessory components.</title>
        <authorList>
            <person name="Young J.W."/>
            <person name="Crossman L.C."/>
            <person name="Johnston A.W.B."/>
            <person name="Thomson N.R."/>
            <person name="Ghazoui Z.F."/>
            <person name="Hull K.H."/>
            <person name="Wexler M."/>
            <person name="Curson A.R.J."/>
            <person name="Todd J.D."/>
            <person name="Poole P.S."/>
            <person name="Mauchline T.H."/>
            <person name="East A.K."/>
            <person name="Quail M.A."/>
            <person name="Churcher C."/>
            <person name="Arrowsmith C."/>
            <person name="Cherevach A."/>
            <person name="Chillingworth T."/>
            <person name="Clarke K."/>
            <person name="Cronin A."/>
            <person name="Davis P."/>
            <person name="Fraser A."/>
            <person name="Hance Z."/>
            <person name="Hauser H."/>
            <person name="Jagels K."/>
            <person name="Moule S."/>
            <person name="Mungall K."/>
            <person name="Norbertczak H."/>
            <person name="Rabbinowitsch E."/>
            <person name="Sanders M."/>
            <person name="Simmonds M."/>
            <person name="Whitehead S."/>
            <person name="Parkhill J."/>
        </authorList>
    </citation>
    <scope>NUCLEOTIDE SEQUENCE [LARGE SCALE GENOMIC DNA]</scope>
    <source>
        <strain evidence="2">DSM 114642 / LMG 32736 / 3841</strain>
    </source>
</reference>
<sequence length="304" mass="34798">MKKLFKQLGLHKIEVCLKLQATEIIQLERKSELLPDFDFVSYGGLSEKDYPIWHEFEFGNEFLFIHRLRMSDYGYFVDDAPEDDDNFELPKYTSGRAGYGEAGILKLELHTVDRFGCRAMLRGLLSGSSIEMNMDVRFKFIAAGYREGETRLRHAAEAIAEGWAFEEEGKLKQAFFSYYAALDSFIDAERIKLNGGLDDDEIDEEIHENIIAPDIRLNEKLRHVVKRNLPTNLNGLNGLRIWGEVFGRFNRITETRNAIAHNTKIAVITHDDVNVCFSTLAIIIAIVQEQCFDEPAILECYGLS</sequence>
<gene>
    <name evidence="1" type="ordered locus">pRL80007</name>
</gene>
<dbReference type="KEGG" id="rle:pRL80007"/>
<keyword evidence="2" id="KW-1185">Reference proteome</keyword>
<dbReference type="GeneID" id="303209869"/>
<evidence type="ECO:0000313" key="1">
    <source>
        <dbReference type="EMBL" id="CAK02807.1"/>
    </source>
</evidence>
<dbReference type="RefSeq" id="WP_011654639.1">
    <property type="nucleotide sequence ID" value="NC_008383.1"/>
</dbReference>
<proteinExistence type="predicted"/>
<keyword evidence="1" id="KW-0614">Plasmid</keyword>
<evidence type="ECO:0008006" key="3">
    <source>
        <dbReference type="Google" id="ProtNLM"/>
    </source>
</evidence>
<protein>
    <recommendedName>
        <fullName evidence="3">Apea-like HEPN domain-containing protein</fullName>
    </recommendedName>
</protein>